<protein>
    <submittedName>
        <fullName evidence="2">F-box protein PP2-B10-like</fullName>
    </submittedName>
</protein>
<dbReference type="RefSeq" id="XP_009799504.1">
    <property type="nucleotide sequence ID" value="XM_009801202.1"/>
</dbReference>
<dbReference type="Pfam" id="PF14299">
    <property type="entry name" value="PP2"/>
    <property type="match status" value="1"/>
</dbReference>
<gene>
    <name evidence="2" type="primary">LOC104245581</name>
</gene>
<evidence type="ECO:0000313" key="2">
    <source>
        <dbReference type="RefSeq" id="XP_009799504.1"/>
    </source>
</evidence>
<reference evidence="1" key="1">
    <citation type="journal article" date="2013" name="Genome Biol.">
        <title>Reference genomes and transcriptomes of Nicotiana sylvestris and Nicotiana tomentosiformis.</title>
        <authorList>
            <person name="Sierro N."/>
            <person name="Battey J.N."/>
            <person name="Ouadi S."/>
            <person name="Bovet L."/>
            <person name="Goepfert S."/>
            <person name="Bakaher N."/>
            <person name="Peitsch M.C."/>
            <person name="Ivanov N.V."/>
        </authorList>
    </citation>
    <scope>NUCLEOTIDE SEQUENCE [LARGE SCALE GENOMIC DNA]</scope>
</reference>
<keyword evidence="1" id="KW-1185">Reference proteome</keyword>
<dbReference type="Proteomes" id="UP000189701">
    <property type="component" value="Unplaced"/>
</dbReference>
<sequence>MALNQQMQWLFLQQERRGILKGKLPEKRTDGWLEVEIGNFYNGEGDDNGDVEARLLDSRPFHAKCGLIIVGLEFRPI</sequence>
<reference evidence="2" key="2">
    <citation type="submission" date="2025-08" db="UniProtKB">
        <authorList>
            <consortium name="RefSeq"/>
        </authorList>
    </citation>
    <scope>IDENTIFICATION</scope>
    <source>
        <tissue evidence="2">Leaf</tissue>
    </source>
</reference>
<dbReference type="AlphaFoldDB" id="A0A1U7YJV0"/>
<dbReference type="STRING" id="4096.A0A1U7YJV0"/>
<organism evidence="1 2">
    <name type="scientific">Nicotiana sylvestris</name>
    <name type="common">Wood tobacco</name>
    <name type="synonym">South American tobacco</name>
    <dbReference type="NCBI Taxonomy" id="4096"/>
    <lineage>
        <taxon>Eukaryota</taxon>
        <taxon>Viridiplantae</taxon>
        <taxon>Streptophyta</taxon>
        <taxon>Embryophyta</taxon>
        <taxon>Tracheophyta</taxon>
        <taxon>Spermatophyta</taxon>
        <taxon>Magnoliopsida</taxon>
        <taxon>eudicotyledons</taxon>
        <taxon>Gunneridae</taxon>
        <taxon>Pentapetalae</taxon>
        <taxon>asterids</taxon>
        <taxon>lamiids</taxon>
        <taxon>Solanales</taxon>
        <taxon>Solanaceae</taxon>
        <taxon>Nicotianoideae</taxon>
        <taxon>Nicotianeae</taxon>
        <taxon>Nicotiana</taxon>
    </lineage>
</organism>
<proteinExistence type="predicted"/>
<accession>A0A1U7YJV0</accession>
<name>A0A1U7YJV0_NICSY</name>
<evidence type="ECO:0000313" key="1">
    <source>
        <dbReference type="Proteomes" id="UP000189701"/>
    </source>
</evidence>
<dbReference type="InterPro" id="IPR025886">
    <property type="entry name" value="PP2-like"/>
</dbReference>